<gene>
    <name evidence="1" type="ORF">EV671_100928</name>
</gene>
<reference evidence="1 2" key="1">
    <citation type="submission" date="2019-03" db="EMBL/GenBank/DDBJ databases">
        <title>Genomic Encyclopedia of Type Strains, Phase IV (KMG-IV): sequencing the most valuable type-strain genomes for metagenomic binning, comparative biology and taxonomic classification.</title>
        <authorList>
            <person name="Goeker M."/>
        </authorList>
    </citation>
    <scope>NUCLEOTIDE SEQUENCE [LARGE SCALE GENOMIC DNA]</scope>
    <source>
        <strain evidence="1 2">DSM 654</strain>
    </source>
</reference>
<protein>
    <submittedName>
        <fullName evidence="1">Chaperone modulatory protein CbpM</fullName>
    </submittedName>
</protein>
<evidence type="ECO:0000313" key="1">
    <source>
        <dbReference type="EMBL" id="TCU98754.1"/>
    </source>
</evidence>
<dbReference type="RefSeq" id="WP_132571101.1">
    <property type="nucleotide sequence ID" value="NZ_CBCSGL010000057.1"/>
</dbReference>
<accession>A0A4R3V8K2</accession>
<proteinExistence type="predicted"/>
<dbReference type="Gene3D" id="1.10.1660.10">
    <property type="match status" value="1"/>
</dbReference>
<comment type="caution">
    <text evidence="1">The sequence shown here is derived from an EMBL/GenBank/DDBJ whole genome shotgun (WGS) entry which is preliminary data.</text>
</comment>
<dbReference type="Pfam" id="PF13591">
    <property type="entry name" value="MerR_2"/>
    <property type="match status" value="1"/>
</dbReference>
<evidence type="ECO:0000313" key="2">
    <source>
        <dbReference type="Proteomes" id="UP000295110"/>
    </source>
</evidence>
<dbReference type="EMBL" id="SMBU01000009">
    <property type="protein sequence ID" value="TCU98754.1"/>
    <property type="molecule type" value="Genomic_DNA"/>
</dbReference>
<organism evidence="1 2">
    <name type="scientific">Roseateles saccharophilus</name>
    <name type="common">Pseudomonas saccharophila</name>
    <dbReference type="NCBI Taxonomy" id="304"/>
    <lineage>
        <taxon>Bacteria</taxon>
        <taxon>Pseudomonadati</taxon>
        <taxon>Pseudomonadota</taxon>
        <taxon>Betaproteobacteria</taxon>
        <taxon>Burkholderiales</taxon>
        <taxon>Sphaerotilaceae</taxon>
        <taxon>Roseateles</taxon>
    </lineage>
</organism>
<dbReference type="OrthoDB" id="8562553at2"/>
<name>A0A4R3V8K2_ROSSA</name>
<dbReference type="Proteomes" id="UP000295110">
    <property type="component" value="Unassembled WGS sequence"/>
</dbReference>
<keyword evidence="2" id="KW-1185">Reference proteome</keyword>
<sequence length="102" mass="11052">MKPIAAPTEVLDDGVELSLVELCRASRAGEEQVRVWVLEGVLTPRGAAPDQWRFAGAALRRARLACTLMNELEVNTPGIALALDLMDQIEDLKASLRRAGLA</sequence>
<dbReference type="AlphaFoldDB" id="A0A4R3V8K2"/>